<protein>
    <recommendedName>
        <fullName evidence="3 12">Beta-glucosidase</fullName>
        <ecNumber evidence="3 12">3.2.1.21</ecNumber>
    </recommendedName>
</protein>
<dbReference type="NCBIfam" id="TIGR03356">
    <property type="entry name" value="BGL"/>
    <property type="match status" value="1"/>
</dbReference>
<dbReference type="EMBL" id="BOMB01000021">
    <property type="protein sequence ID" value="GID12801.1"/>
    <property type="molecule type" value="Genomic_DNA"/>
</dbReference>
<dbReference type="Gene3D" id="3.20.20.80">
    <property type="entry name" value="Glycosidases"/>
    <property type="match status" value="1"/>
</dbReference>
<feature type="binding site" evidence="10">
    <location>
        <position position="423"/>
    </location>
    <ligand>
        <name>substrate</name>
    </ligand>
</feature>
<dbReference type="GO" id="GO:0008422">
    <property type="term" value="F:beta-glucosidase activity"/>
    <property type="evidence" value="ECO:0007669"/>
    <property type="project" value="UniProtKB-EC"/>
</dbReference>
<evidence type="ECO:0000256" key="2">
    <source>
        <dbReference type="ARBA" id="ARBA00010838"/>
    </source>
</evidence>
<dbReference type="InterPro" id="IPR018120">
    <property type="entry name" value="Glyco_hydro_1_AS"/>
</dbReference>
<evidence type="ECO:0000256" key="4">
    <source>
        <dbReference type="ARBA" id="ARBA00022801"/>
    </source>
</evidence>
<comment type="catalytic activity">
    <reaction evidence="1 12">
        <text>Hydrolysis of terminal, non-reducing beta-D-glucosyl residues with release of beta-D-glucose.</text>
        <dbReference type="EC" id="3.2.1.21"/>
    </reaction>
</comment>
<evidence type="ECO:0000256" key="6">
    <source>
        <dbReference type="ARBA" id="ARBA00023277"/>
    </source>
</evidence>
<dbReference type="GO" id="GO:0005829">
    <property type="term" value="C:cytosol"/>
    <property type="evidence" value="ECO:0007669"/>
    <property type="project" value="TreeGrafter"/>
</dbReference>
<sequence>MTERLPDGFPADFLWGVSTSAYQIEGAVDADGRGPSVWDTFCAEPGRIDRGDTGAVACDHYHRYAEDVALMADLGVGAYRFSVAWPRVLPTGSGPVNPAGLDFYDRLVDDLRAHGIAPVLTLYHWDLPQPVEDAGGWLSADTAHRFAEYAGVLGERLGDRVALWITLNEPAMVTMLGYGAGVHAPGKALMFDSLPTAHHQLVGHGLAVRALRAAGVTGRIGIANNHTPVVPASATAGAATGPADLAAATAYDTLHNRLFADPVLLGRYPELPAGFDALADLTHDADALATIAAPLDFYGVNYYQPTRICAPSPVGTEVPPELAGALSAIPFGFAAFDDDVPRTGFGWPVVPGGLADLLDDFATRYGDALPPVYVTENGASFPDPVAADGTVHDDDRIAYLAGHLDAVAAARARGADVRGYFVWSLIDNFEWSAGYQQRFGLVHVDYPTQRRTPKSSYDWFRRVIAANR</sequence>
<evidence type="ECO:0000256" key="3">
    <source>
        <dbReference type="ARBA" id="ARBA00012744"/>
    </source>
</evidence>
<evidence type="ECO:0000256" key="8">
    <source>
        <dbReference type="ARBA" id="ARBA00023326"/>
    </source>
</evidence>
<evidence type="ECO:0000256" key="7">
    <source>
        <dbReference type="ARBA" id="ARBA00023295"/>
    </source>
</evidence>
<evidence type="ECO:0000313" key="13">
    <source>
        <dbReference type="EMBL" id="GID12801.1"/>
    </source>
</evidence>
<dbReference type="PANTHER" id="PTHR10353">
    <property type="entry name" value="GLYCOSYL HYDROLASE"/>
    <property type="match status" value="1"/>
</dbReference>
<dbReference type="SUPFAM" id="SSF51445">
    <property type="entry name" value="(Trans)glycosidases"/>
    <property type="match status" value="1"/>
</dbReference>
<evidence type="ECO:0000256" key="11">
    <source>
        <dbReference type="PROSITE-ProRule" id="PRU10055"/>
    </source>
</evidence>
<keyword evidence="5" id="KW-0136">Cellulose degradation</keyword>
<reference evidence="13" key="1">
    <citation type="submission" date="2021-01" db="EMBL/GenBank/DDBJ databases">
        <title>Whole genome shotgun sequence of Actinocatenispora rupis NBRC 107355.</title>
        <authorList>
            <person name="Komaki H."/>
            <person name="Tamura T."/>
        </authorList>
    </citation>
    <scope>NUCLEOTIDE SEQUENCE</scope>
    <source>
        <strain evidence="13">NBRC 107355</strain>
    </source>
</reference>
<gene>
    <name evidence="13" type="primary">bglB</name>
    <name evidence="13" type="ORF">Aru02nite_36900</name>
</gene>
<keyword evidence="4 12" id="KW-0378">Hydrolase</keyword>
<dbReference type="EC" id="3.2.1.21" evidence="3 12"/>
<dbReference type="InterPro" id="IPR033132">
    <property type="entry name" value="GH_1_N_CS"/>
</dbReference>
<feature type="binding site" evidence="10">
    <location>
        <begin position="430"/>
        <end position="431"/>
    </location>
    <ligand>
        <name>substrate</name>
    </ligand>
</feature>
<keyword evidence="7 12" id="KW-0326">Glycosidase</keyword>
<feature type="binding site" evidence="10">
    <location>
        <position position="23"/>
    </location>
    <ligand>
        <name>substrate</name>
    </ligand>
</feature>
<dbReference type="GO" id="GO:0030245">
    <property type="term" value="P:cellulose catabolic process"/>
    <property type="evidence" value="ECO:0007669"/>
    <property type="project" value="UniProtKB-KW"/>
</dbReference>
<feature type="active site" description="Nucleophile" evidence="9 11">
    <location>
        <position position="376"/>
    </location>
</feature>
<dbReference type="PANTHER" id="PTHR10353:SF36">
    <property type="entry name" value="LP05116P"/>
    <property type="match status" value="1"/>
</dbReference>
<name>A0A8J3NB77_9ACTN</name>
<proteinExistence type="inferred from homology"/>
<keyword evidence="14" id="KW-1185">Reference proteome</keyword>
<dbReference type="InterPro" id="IPR001360">
    <property type="entry name" value="Glyco_hydro_1"/>
</dbReference>
<comment type="caution">
    <text evidence="13">The sequence shown here is derived from an EMBL/GenBank/DDBJ whole genome shotgun (WGS) entry which is preliminary data.</text>
</comment>
<organism evidence="13 14">
    <name type="scientific">Actinocatenispora rupis</name>
    <dbReference type="NCBI Taxonomy" id="519421"/>
    <lineage>
        <taxon>Bacteria</taxon>
        <taxon>Bacillati</taxon>
        <taxon>Actinomycetota</taxon>
        <taxon>Actinomycetes</taxon>
        <taxon>Micromonosporales</taxon>
        <taxon>Micromonosporaceae</taxon>
        <taxon>Actinocatenispora</taxon>
    </lineage>
</organism>
<evidence type="ECO:0000256" key="9">
    <source>
        <dbReference type="PIRSR" id="PIRSR617736-1"/>
    </source>
</evidence>
<feature type="binding site" evidence="10">
    <location>
        <position position="303"/>
    </location>
    <ligand>
        <name>substrate</name>
    </ligand>
</feature>
<dbReference type="PROSITE" id="PS00572">
    <property type="entry name" value="GLYCOSYL_HYDROL_F1_1"/>
    <property type="match status" value="1"/>
</dbReference>
<evidence type="ECO:0000256" key="10">
    <source>
        <dbReference type="PIRSR" id="PIRSR617736-2"/>
    </source>
</evidence>
<accession>A0A8J3NB77</accession>
<feature type="active site" description="Proton donor" evidence="9">
    <location>
        <position position="169"/>
    </location>
</feature>
<evidence type="ECO:0000313" key="14">
    <source>
        <dbReference type="Proteomes" id="UP000612808"/>
    </source>
</evidence>
<dbReference type="Proteomes" id="UP000612808">
    <property type="component" value="Unassembled WGS sequence"/>
</dbReference>
<comment type="similarity">
    <text evidence="2 12">Belongs to the glycosyl hydrolase 1 family.</text>
</comment>
<dbReference type="InterPro" id="IPR017853">
    <property type="entry name" value="GH"/>
</dbReference>
<evidence type="ECO:0000256" key="12">
    <source>
        <dbReference type="RuleBase" id="RU361175"/>
    </source>
</evidence>
<keyword evidence="8" id="KW-0624">Polysaccharide degradation</keyword>
<dbReference type="FunFam" id="3.20.20.80:FF:000004">
    <property type="entry name" value="Beta-glucosidase 6-phospho-beta-glucosidase"/>
    <property type="match status" value="1"/>
</dbReference>
<dbReference type="AlphaFoldDB" id="A0A8J3NB77"/>
<dbReference type="PROSITE" id="PS00653">
    <property type="entry name" value="GLYCOSYL_HYDROL_F1_2"/>
    <property type="match status" value="1"/>
</dbReference>
<evidence type="ECO:0000256" key="1">
    <source>
        <dbReference type="ARBA" id="ARBA00000448"/>
    </source>
</evidence>
<dbReference type="Pfam" id="PF00232">
    <property type="entry name" value="Glyco_hydro_1"/>
    <property type="match status" value="1"/>
</dbReference>
<evidence type="ECO:0000256" key="5">
    <source>
        <dbReference type="ARBA" id="ARBA00023001"/>
    </source>
</evidence>
<dbReference type="RefSeq" id="WP_203659140.1">
    <property type="nucleotide sequence ID" value="NZ_BAAAZM010000008.1"/>
</dbReference>
<dbReference type="InterPro" id="IPR017736">
    <property type="entry name" value="Glyco_hydro_1_beta-glucosidase"/>
</dbReference>
<keyword evidence="6" id="KW-0119">Carbohydrate metabolism</keyword>
<dbReference type="PRINTS" id="PR00131">
    <property type="entry name" value="GLHYDRLASE1"/>
</dbReference>
<feature type="binding site" evidence="10">
    <location>
        <position position="124"/>
    </location>
    <ligand>
        <name>substrate</name>
    </ligand>
</feature>
<feature type="binding site" evidence="10">
    <location>
        <position position="168"/>
    </location>
    <ligand>
        <name>substrate</name>
    </ligand>
</feature>